<dbReference type="EMBL" id="JADBEM010000001">
    <property type="protein sequence ID" value="MBE1612269.1"/>
    <property type="molecule type" value="Genomic_DNA"/>
</dbReference>
<sequence length="355" mass="36313">MSDARAGGEDRSSGGMPRPVQAPFTQRIRVPGGHRIPSQRGQGVGQQDVGQLNVQDQGGRGEREVLELGPPRLAWWLGRSRARFVALVAAVAVTAGGLGSVLGGVLTANHLSDSVAGGADVSNVRSLSHVPQVIDTASRSVTDIQVRSMTGSENGSGVILTQDGIILTNNHVVSSARDGGQITVRFGEERQGQKASASIVGTDPASDLALIRADGVSGLTPARLGASSAVRAGNPVVAIGSPEGLEGTVTFGIVSALNREVRIRNMANGPDVTYEAIQTDAPLNPGNSGGPLVDMSARVIGVNSAVYAPATGAATQGLGFAIPIDRVKVIIRKLERPADQIPLGEAATGRSSGGR</sequence>
<dbReference type="RefSeq" id="WP_238361783.1">
    <property type="nucleotide sequence ID" value="NZ_BAABJL010000005.1"/>
</dbReference>
<dbReference type="AlphaFoldDB" id="A0A927N539"/>
<organism evidence="5 6">
    <name type="scientific">Actinopolymorpha pittospori</name>
    <dbReference type="NCBI Taxonomy" id="648752"/>
    <lineage>
        <taxon>Bacteria</taxon>
        <taxon>Bacillati</taxon>
        <taxon>Actinomycetota</taxon>
        <taxon>Actinomycetes</taxon>
        <taxon>Propionibacteriales</taxon>
        <taxon>Actinopolymorphaceae</taxon>
        <taxon>Actinopolymorpha</taxon>
    </lineage>
</organism>
<evidence type="ECO:0000256" key="4">
    <source>
        <dbReference type="SAM" id="Phobius"/>
    </source>
</evidence>
<dbReference type="GO" id="GO:0004252">
    <property type="term" value="F:serine-type endopeptidase activity"/>
    <property type="evidence" value="ECO:0007669"/>
    <property type="project" value="InterPro"/>
</dbReference>
<comment type="caution">
    <text evidence="5">The sequence shown here is derived from an EMBL/GenBank/DDBJ whole genome shotgun (WGS) entry which is preliminary data.</text>
</comment>
<dbReference type="GO" id="GO:0006508">
    <property type="term" value="P:proteolysis"/>
    <property type="evidence" value="ECO:0007669"/>
    <property type="project" value="UniProtKB-KW"/>
</dbReference>
<dbReference type="InterPro" id="IPR009003">
    <property type="entry name" value="Peptidase_S1_PA"/>
</dbReference>
<name>A0A927N539_9ACTN</name>
<protein>
    <submittedName>
        <fullName evidence="5">Serine protease PepD</fullName>
        <ecNumber evidence="5">3.4.21.-</ecNumber>
    </submittedName>
</protein>
<dbReference type="Gene3D" id="2.40.10.120">
    <property type="match status" value="1"/>
</dbReference>
<dbReference type="PRINTS" id="PR00834">
    <property type="entry name" value="PROTEASES2C"/>
</dbReference>
<keyword evidence="4" id="KW-0472">Membrane</keyword>
<keyword evidence="1 5" id="KW-0645">Protease</keyword>
<accession>A0A927N539</accession>
<dbReference type="Proteomes" id="UP000638648">
    <property type="component" value="Unassembled WGS sequence"/>
</dbReference>
<evidence type="ECO:0000256" key="3">
    <source>
        <dbReference type="SAM" id="MobiDB-lite"/>
    </source>
</evidence>
<feature type="region of interest" description="Disordered" evidence="3">
    <location>
        <begin position="1"/>
        <end position="49"/>
    </location>
</feature>
<keyword evidence="6" id="KW-1185">Reference proteome</keyword>
<dbReference type="InterPro" id="IPR001940">
    <property type="entry name" value="Peptidase_S1C"/>
</dbReference>
<dbReference type="SUPFAM" id="SSF50494">
    <property type="entry name" value="Trypsin-like serine proteases"/>
    <property type="match status" value="1"/>
</dbReference>
<keyword evidence="4" id="KW-0812">Transmembrane</keyword>
<dbReference type="EC" id="3.4.21.-" evidence="5"/>
<evidence type="ECO:0000313" key="6">
    <source>
        <dbReference type="Proteomes" id="UP000638648"/>
    </source>
</evidence>
<evidence type="ECO:0000256" key="1">
    <source>
        <dbReference type="ARBA" id="ARBA00022670"/>
    </source>
</evidence>
<keyword evidence="2 5" id="KW-0378">Hydrolase</keyword>
<reference evidence="5" key="1">
    <citation type="submission" date="2020-10" db="EMBL/GenBank/DDBJ databases">
        <title>Sequencing the genomes of 1000 actinobacteria strains.</title>
        <authorList>
            <person name="Klenk H.-P."/>
        </authorList>
    </citation>
    <scope>NUCLEOTIDE SEQUENCE</scope>
    <source>
        <strain evidence="5">DSM 45354</strain>
    </source>
</reference>
<feature type="transmembrane region" description="Helical" evidence="4">
    <location>
        <begin position="84"/>
        <end position="106"/>
    </location>
</feature>
<keyword evidence="4" id="KW-1133">Transmembrane helix</keyword>
<dbReference type="InterPro" id="IPR051201">
    <property type="entry name" value="Chloro_Bact_Ser_Proteases"/>
</dbReference>
<dbReference type="PANTHER" id="PTHR43343">
    <property type="entry name" value="PEPTIDASE S12"/>
    <property type="match status" value="1"/>
</dbReference>
<evidence type="ECO:0000256" key="2">
    <source>
        <dbReference type="ARBA" id="ARBA00022801"/>
    </source>
</evidence>
<feature type="compositionally biased region" description="Basic and acidic residues" evidence="3">
    <location>
        <begin position="1"/>
        <end position="12"/>
    </location>
</feature>
<evidence type="ECO:0000313" key="5">
    <source>
        <dbReference type="EMBL" id="MBE1612269.1"/>
    </source>
</evidence>
<gene>
    <name evidence="5" type="ORF">HEB94_009117</name>
</gene>
<dbReference type="PANTHER" id="PTHR43343:SF3">
    <property type="entry name" value="PROTEASE DO-LIKE 8, CHLOROPLASTIC"/>
    <property type="match status" value="1"/>
</dbReference>
<dbReference type="Pfam" id="PF13365">
    <property type="entry name" value="Trypsin_2"/>
    <property type="match status" value="1"/>
</dbReference>
<proteinExistence type="predicted"/>